<feature type="compositionally biased region" description="Polar residues" evidence="14">
    <location>
        <begin position="5072"/>
        <end position="5082"/>
    </location>
</feature>
<feature type="compositionally biased region" description="Polar residues" evidence="14">
    <location>
        <begin position="3245"/>
        <end position="3256"/>
    </location>
</feature>
<feature type="compositionally biased region" description="Low complexity" evidence="14">
    <location>
        <begin position="5556"/>
        <end position="5569"/>
    </location>
</feature>
<feature type="region of interest" description="Disordered" evidence="14">
    <location>
        <begin position="4535"/>
        <end position="4586"/>
    </location>
</feature>
<feature type="compositionally biased region" description="Polar residues" evidence="14">
    <location>
        <begin position="2478"/>
        <end position="2489"/>
    </location>
</feature>
<feature type="region of interest" description="Disordered" evidence="14">
    <location>
        <begin position="6715"/>
        <end position="6735"/>
    </location>
</feature>
<feature type="compositionally biased region" description="Basic residues" evidence="14">
    <location>
        <begin position="5760"/>
        <end position="5770"/>
    </location>
</feature>
<feature type="compositionally biased region" description="Basic and acidic residues" evidence="14">
    <location>
        <begin position="6164"/>
        <end position="6174"/>
    </location>
</feature>
<feature type="compositionally biased region" description="Low complexity" evidence="14">
    <location>
        <begin position="7259"/>
        <end position="7315"/>
    </location>
</feature>
<feature type="compositionally biased region" description="Low complexity" evidence="14">
    <location>
        <begin position="4944"/>
        <end position="4956"/>
    </location>
</feature>
<feature type="compositionally biased region" description="Acidic residues" evidence="14">
    <location>
        <begin position="5975"/>
        <end position="5994"/>
    </location>
</feature>
<feature type="compositionally biased region" description="Low complexity" evidence="14">
    <location>
        <begin position="1753"/>
        <end position="1767"/>
    </location>
</feature>
<feature type="compositionally biased region" description="Polar residues" evidence="14">
    <location>
        <begin position="5052"/>
        <end position="5062"/>
    </location>
</feature>
<feature type="chain" id="PRO_5009327533" description="chitinase" evidence="15">
    <location>
        <begin position="28"/>
        <end position="7844"/>
    </location>
</feature>
<feature type="compositionally biased region" description="Polar residues" evidence="14">
    <location>
        <begin position="5187"/>
        <end position="5222"/>
    </location>
</feature>
<feature type="compositionally biased region" description="Low complexity" evidence="14">
    <location>
        <begin position="993"/>
        <end position="1050"/>
    </location>
</feature>
<dbReference type="Gene3D" id="3.10.50.10">
    <property type="match status" value="1"/>
</dbReference>
<feature type="compositionally biased region" description="Low complexity" evidence="14">
    <location>
        <begin position="4041"/>
        <end position="4050"/>
    </location>
</feature>
<evidence type="ECO:0000256" key="2">
    <source>
        <dbReference type="ARBA" id="ARBA00009121"/>
    </source>
</evidence>
<dbReference type="InterPro" id="IPR011583">
    <property type="entry name" value="Chitinase_II/V-like_cat"/>
</dbReference>
<feature type="compositionally biased region" description="Acidic residues" evidence="14">
    <location>
        <begin position="5491"/>
        <end position="5516"/>
    </location>
</feature>
<dbReference type="SMART" id="SM00494">
    <property type="entry name" value="ChtBD2"/>
    <property type="match status" value="1"/>
</dbReference>
<feature type="compositionally biased region" description="Polar residues" evidence="14">
    <location>
        <begin position="5412"/>
        <end position="5425"/>
    </location>
</feature>
<feature type="compositionally biased region" description="Polar residues" evidence="14">
    <location>
        <begin position="1916"/>
        <end position="1934"/>
    </location>
</feature>
<feature type="compositionally biased region" description="Polar residues" evidence="14">
    <location>
        <begin position="2102"/>
        <end position="2142"/>
    </location>
</feature>
<evidence type="ECO:0000256" key="14">
    <source>
        <dbReference type="SAM" id="MobiDB-lite"/>
    </source>
</evidence>
<feature type="compositionally biased region" description="Low complexity" evidence="14">
    <location>
        <begin position="3448"/>
        <end position="3479"/>
    </location>
</feature>
<feature type="region of interest" description="Disordered" evidence="14">
    <location>
        <begin position="1663"/>
        <end position="1682"/>
    </location>
</feature>
<feature type="region of interest" description="Disordered" evidence="14">
    <location>
        <begin position="5736"/>
        <end position="5813"/>
    </location>
</feature>
<feature type="compositionally biased region" description="Polar residues" evidence="14">
    <location>
        <begin position="3148"/>
        <end position="3161"/>
    </location>
</feature>
<feature type="compositionally biased region" description="Low complexity" evidence="14">
    <location>
        <begin position="4882"/>
        <end position="4902"/>
    </location>
</feature>
<feature type="region of interest" description="Disordered" evidence="14">
    <location>
        <begin position="5484"/>
        <end position="5569"/>
    </location>
</feature>
<feature type="compositionally biased region" description="Low complexity" evidence="14">
    <location>
        <begin position="4280"/>
        <end position="4298"/>
    </location>
</feature>
<feature type="region of interest" description="Disordered" evidence="14">
    <location>
        <begin position="6776"/>
        <end position="6802"/>
    </location>
</feature>
<dbReference type="SUPFAM" id="SSF57625">
    <property type="entry name" value="Invertebrate chitin-binding proteins"/>
    <property type="match status" value="1"/>
</dbReference>
<feature type="compositionally biased region" description="Polar residues" evidence="14">
    <location>
        <begin position="2261"/>
        <end position="2271"/>
    </location>
</feature>
<feature type="compositionally biased region" description="Polar residues" evidence="14">
    <location>
        <begin position="1847"/>
        <end position="1867"/>
    </location>
</feature>
<feature type="region of interest" description="Disordered" evidence="14">
    <location>
        <begin position="7821"/>
        <end position="7844"/>
    </location>
</feature>
<feature type="compositionally biased region" description="Low complexity" evidence="14">
    <location>
        <begin position="3797"/>
        <end position="3810"/>
    </location>
</feature>
<feature type="compositionally biased region" description="Low complexity" evidence="14">
    <location>
        <begin position="1161"/>
        <end position="1183"/>
    </location>
</feature>
<feature type="compositionally biased region" description="Polar residues" evidence="14">
    <location>
        <begin position="1738"/>
        <end position="1748"/>
    </location>
</feature>
<feature type="compositionally biased region" description="Acidic residues" evidence="14">
    <location>
        <begin position="942"/>
        <end position="954"/>
    </location>
</feature>
<gene>
    <name evidence="18" type="primary">106084983</name>
</gene>
<evidence type="ECO:0000256" key="5">
    <source>
        <dbReference type="ARBA" id="ARBA00022729"/>
    </source>
</evidence>
<evidence type="ECO:0000256" key="9">
    <source>
        <dbReference type="ARBA" id="ARBA00023277"/>
    </source>
</evidence>
<dbReference type="Pfam" id="PF01607">
    <property type="entry name" value="CBM_14"/>
    <property type="match status" value="1"/>
</dbReference>
<feature type="compositionally biased region" description="Low complexity" evidence="14">
    <location>
        <begin position="1875"/>
        <end position="1886"/>
    </location>
</feature>
<feature type="compositionally biased region" description="Polar residues" evidence="14">
    <location>
        <begin position="1607"/>
        <end position="1618"/>
    </location>
</feature>
<feature type="compositionally biased region" description="Polar residues" evidence="14">
    <location>
        <begin position="4157"/>
        <end position="4170"/>
    </location>
</feature>
<feature type="compositionally biased region" description="Basic and acidic residues" evidence="14">
    <location>
        <begin position="2467"/>
        <end position="2477"/>
    </location>
</feature>
<evidence type="ECO:0000256" key="11">
    <source>
        <dbReference type="ARBA" id="ARBA00023326"/>
    </source>
</evidence>
<accession>A0A1I8Q0W4</accession>
<feature type="compositionally biased region" description="Basic and acidic residues" evidence="14">
    <location>
        <begin position="5517"/>
        <end position="5535"/>
    </location>
</feature>
<feature type="compositionally biased region" description="Low complexity" evidence="14">
    <location>
        <begin position="5741"/>
        <end position="5759"/>
    </location>
</feature>
<feature type="compositionally biased region" description="Low complexity" evidence="14">
    <location>
        <begin position="3213"/>
        <end position="3243"/>
    </location>
</feature>
<dbReference type="InterPro" id="IPR002557">
    <property type="entry name" value="Chitin-bd_dom"/>
</dbReference>
<feature type="compositionally biased region" description="Low complexity" evidence="14">
    <location>
        <begin position="1531"/>
        <end position="1544"/>
    </location>
</feature>
<dbReference type="GO" id="GO:0005576">
    <property type="term" value="C:extracellular region"/>
    <property type="evidence" value="ECO:0007669"/>
    <property type="project" value="InterPro"/>
</dbReference>
<feature type="region of interest" description="Disordered" evidence="14">
    <location>
        <begin position="3797"/>
        <end position="3907"/>
    </location>
</feature>
<keyword evidence="9" id="KW-0119">Carbohydrate metabolism</keyword>
<feature type="compositionally biased region" description="Basic and acidic residues" evidence="14">
    <location>
        <begin position="5324"/>
        <end position="5333"/>
    </location>
</feature>
<feature type="region of interest" description="Disordered" evidence="14">
    <location>
        <begin position="4116"/>
        <end position="4349"/>
    </location>
</feature>
<dbReference type="PROSITE" id="PS01095">
    <property type="entry name" value="GH18_1"/>
    <property type="match status" value="1"/>
</dbReference>
<feature type="compositionally biased region" description="Polar residues" evidence="14">
    <location>
        <begin position="7233"/>
        <end position="7251"/>
    </location>
</feature>
<feature type="compositionally biased region" description="Basic and acidic residues" evidence="14">
    <location>
        <begin position="3199"/>
        <end position="3208"/>
    </location>
</feature>
<feature type="compositionally biased region" description="Low complexity" evidence="14">
    <location>
        <begin position="1794"/>
        <end position="1819"/>
    </location>
</feature>
<dbReference type="Gene3D" id="3.20.20.80">
    <property type="entry name" value="Glycosidases"/>
    <property type="match status" value="1"/>
</dbReference>
<feature type="compositionally biased region" description="Acidic residues" evidence="14">
    <location>
        <begin position="4854"/>
        <end position="4865"/>
    </location>
</feature>
<dbReference type="FunFam" id="3.20.20.80:FF:000007">
    <property type="entry name" value="Acidic mammalian chitinase"/>
    <property type="match status" value="1"/>
</dbReference>
<organism evidence="18 19">
    <name type="scientific">Stomoxys calcitrans</name>
    <name type="common">Stable fly</name>
    <name type="synonym">Conops calcitrans</name>
    <dbReference type="NCBI Taxonomy" id="35570"/>
    <lineage>
        <taxon>Eukaryota</taxon>
        <taxon>Metazoa</taxon>
        <taxon>Ecdysozoa</taxon>
        <taxon>Arthropoda</taxon>
        <taxon>Hexapoda</taxon>
        <taxon>Insecta</taxon>
        <taxon>Pterygota</taxon>
        <taxon>Neoptera</taxon>
        <taxon>Endopterygota</taxon>
        <taxon>Diptera</taxon>
        <taxon>Brachycera</taxon>
        <taxon>Muscomorpha</taxon>
        <taxon>Muscoidea</taxon>
        <taxon>Muscidae</taxon>
        <taxon>Stomoxys</taxon>
    </lineage>
</organism>
<feature type="compositionally biased region" description="Low complexity" evidence="14">
    <location>
        <begin position="4844"/>
        <end position="4853"/>
    </location>
</feature>
<feature type="compositionally biased region" description="Basic and acidic residues" evidence="14">
    <location>
        <begin position="5596"/>
        <end position="5605"/>
    </location>
</feature>
<feature type="compositionally biased region" description="Low complexity" evidence="14">
    <location>
        <begin position="3118"/>
        <end position="3129"/>
    </location>
</feature>
<feature type="compositionally biased region" description="Basic and acidic residues" evidence="14">
    <location>
        <begin position="6094"/>
        <end position="6105"/>
    </location>
</feature>
<feature type="region of interest" description="Disordered" evidence="14">
    <location>
        <begin position="2559"/>
        <end position="2629"/>
    </location>
</feature>
<feature type="compositionally biased region" description="Acidic residues" evidence="14">
    <location>
        <begin position="628"/>
        <end position="638"/>
    </location>
</feature>
<feature type="compositionally biased region" description="Low complexity" evidence="14">
    <location>
        <begin position="617"/>
        <end position="627"/>
    </location>
</feature>
<dbReference type="InterPro" id="IPR029070">
    <property type="entry name" value="Chitinase_insertion_sf"/>
</dbReference>
<feature type="compositionally biased region" description="Low complexity" evidence="14">
    <location>
        <begin position="6808"/>
        <end position="6823"/>
    </location>
</feature>
<dbReference type="GO" id="GO:0008843">
    <property type="term" value="F:endochitinase activity"/>
    <property type="evidence" value="ECO:0007669"/>
    <property type="project" value="UniProtKB-EC"/>
</dbReference>
<dbReference type="InterPro" id="IPR001579">
    <property type="entry name" value="Glyco_hydro_18_chit_AS"/>
</dbReference>
<keyword evidence="19" id="KW-1185">Reference proteome</keyword>
<evidence type="ECO:0000256" key="13">
    <source>
        <dbReference type="SAM" id="Coils"/>
    </source>
</evidence>
<feature type="compositionally biased region" description="Polar residues" evidence="14">
    <location>
        <begin position="5265"/>
        <end position="5282"/>
    </location>
</feature>
<feature type="compositionally biased region" description="Low complexity" evidence="14">
    <location>
        <begin position="1710"/>
        <end position="1728"/>
    </location>
</feature>
<feature type="region of interest" description="Disordered" evidence="14">
    <location>
        <begin position="6270"/>
        <end position="6348"/>
    </location>
</feature>
<feature type="region of interest" description="Disordered" evidence="14">
    <location>
        <begin position="1134"/>
        <end position="1253"/>
    </location>
</feature>
<dbReference type="GO" id="GO:0006032">
    <property type="term" value="P:chitin catabolic process"/>
    <property type="evidence" value="ECO:0007669"/>
    <property type="project" value="UniProtKB-KW"/>
</dbReference>
<feature type="region of interest" description="Disordered" evidence="14">
    <location>
        <begin position="811"/>
        <end position="1050"/>
    </location>
</feature>
<evidence type="ECO:0000256" key="15">
    <source>
        <dbReference type="SAM" id="SignalP"/>
    </source>
</evidence>
<dbReference type="SUPFAM" id="SSF51445">
    <property type="entry name" value="(Trans)glycosidases"/>
    <property type="match status" value="1"/>
</dbReference>
<dbReference type="FunFam" id="2.170.140.10:FF:000005">
    <property type="entry name" value="Acidic mammalian chitinase"/>
    <property type="match status" value="1"/>
</dbReference>
<feature type="region of interest" description="Disordered" evidence="14">
    <location>
        <begin position="1695"/>
        <end position="2542"/>
    </location>
</feature>
<feature type="compositionally biased region" description="Low complexity" evidence="14">
    <location>
        <begin position="5999"/>
        <end position="6043"/>
    </location>
</feature>
<feature type="region of interest" description="Disordered" evidence="14">
    <location>
        <begin position="2937"/>
        <end position="2983"/>
    </location>
</feature>
<feature type="compositionally biased region" description="Low complexity" evidence="14">
    <location>
        <begin position="2289"/>
        <end position="2300"/>
    </location>
</feature>
<dbReference type="PANTHER" id="PTHR11177">
    <property type="entry name" value="CHITINASE"/>
    <property type="match status" value="1"/>
</dbReference>
<feature type="domain" description="Chitin-binding type-2" evidence="16">
    <location>
        <begin position="517"/>
        <end position="578"/>
    </location>
</feature>
<dbReference type="InterPro" id="IPR001223">
    <property type="entry name" value="Glyco_hydro18_cat"/>
</dbReference>
<feature type="compositionally biased region" description="Low complexity" evidence="14">
    <location>
        <begin position="6403"/>
        <end position="6418"/>
    </location>
</feature>
<feature type="region of interest" description="Disordered" evidence="14">
    <location>
        <begin position="6164"/>
        <end position="6240"/>
    </location>
</feature>
<dbReference type="SMART" id="SM00636">
    <property type="entry name" value="Glyco_18"/>
    <property type="match status" value="1"/>
</dbReference>
<feature type="region of interest" description="Disordered" evidence="14">
    <location>
        <begin position="689"/>
        <end position="714"/>
    </location>
</feature>
<dbReference type="InterPro" id="IPR050314">
    <property type="entry name" value="Glycosyl_Hydrlase_18"/>
</dbReference>
<feature type="compositionally biased region" description="Low complexity" evidence="14">
    <location>
        <begin position="2207"/>
        <end position="2231"/>
    </location>
</feature>
<feature type="compositionally biased region" description="Basic and acidic residues" evidence="14">
    <location>
        <begin position="2496"/>
        <end position="2510"/>
    </location>
</feature>
<feature type="compositionally biased region" description="Polar residues" evidence="14">
    <location>
        <begin position="2444"/>
        <end position="2454"/>
    </location>
</feature>
<feature type="compositionally biased region" description="Basic and acidic residues" evidence="14">
    <location>
        <begin position="881"/>
        <end position="894"/>
    </location>
</feature>
<evidence type="ECO:0000313" key="18">
    <source>
        <dbReference type="EnsemblMetazoa" id="SCAU012848-PA"/>
    </source>
</evidence>
<feature type="compositionally biased region" description="Low complexity" evidence="14">
    <location>
        <begin position="3871"/>
        <end position="3895"/>
    </location>
</feature>
<feature type="compositionally biased region" description="Polar residues" evidence="14">
    <location>
        <begin position="3346"/>
        <end position="3359"/>
    </location>
</feature>
<feature type="compositionally biased region" description="Basic and acidic residues" evidence="14">
    <location>
        <begin position="1768"/>
        <end position="1791"/>
    </location>
</feature>
<dbReference type="GO" id="GO:0000272">
    <property type="term" value="P:polysaccharide catabolic process"/>
    <property type="evidence" value="ECO:0007669"/>
    <property type="project" value="UniProtKB-KW"/>
</dbReference>
<feature type="compositionally biased region" description="Basic and acidic residues" evidence="14">
    <location>
        <begin position="441"/>
        <end position="453"/>
    </location>
</feature>
<dbReference type="VEuPathDB" id="VectorBase:SCAU012848"/>
<proteinExistence type="inferred from homology"/>
<feature type="compositionally biased region" description="Polar residues" evidence="14">
    <location>
        <begin position="1577"/>
        <end position="1594"/>
    </location>
</feature>
<feature type="compositionally biased region" description="Low complexity" evidence="14">
    <location>
        <begin position="853"/>
        <end position="873"/>
    </location>
</feature>
<keyword evidence="10 12" id="KW-0326">Glycosidase</keyword>
<feature type="region of interest" description="Disordered" evidence="14">
    <location>
        <begin position="6808"/>
        <end position="6827"/>
    </location>
</feature>
<dbReference type="PROSITE" id="PS50940">
    <property type="entry name" value="CHIT_BIND_II"/>
    <property type="match status" value="1"/>
</dbReference>
<feature type="compositionally biased region" description="Basic and acidic residues" evidence="14">
    <location>
        <begin position="6195"/>
        <end position="6229"/>
    </location>
</feature>
<feature type="compositionally biased region" description="Low complexity" evidence="14">
    <location>
        <begin position="6787"/>
        <end position="6802"/>
    </location>
</feature>
<feature type="compositionally biased region" description="Low complexity" evidence="14">
    <location>
        <begin position="896"/>
        <end position="919"/>
    </location>
</feature>
<feature type="compositionally biased region" description="Polar residues" evidence="14">
    <location>
        <begin position="4479"/>
        <end position="4491"/>
    </location>
</feature>
<feature type="compositionally biased region" description="Basic and acidic residues" evidence="14">
    <location>
        <begin position="4182"/>
        <end position="4194"/>
    </location>
</feature>
<feature type="region of interest" description="Disordered" evidence="14">
    <location>
        <begin position="2906"/>
        <end position="2925"/>
    </location>
</feature>
<feature type="compositionally biased region" description="Low complexity" evidence="14">
    <location>
        <begin position="2757"/>
        <end position="2829"/>
    </location>
</feature>
<feature type="compositionally biased region" description="Polar residues" evidence="14">
    <location>
        <begin position="2399"/>
        <end position="2409"/>
    </location>
</feature>
<evidence type="ECO:0000256" key="3">
    <source>
        <dbReference type="ARBA" id="ARBA00012729"/>
    </source>
</evidence>
<feature type="compositionally biased region" description="Polar residues" evidence="14">
    <location>
        <begin position="2033"/>
        <end position="2047"/>
    </location>
</feature>
<dbReference type="SUPFAM" id="SSF54556">
    <property type="entry name" value="Chitinase insertion domain"/>
    <property type="match status" value="1"/>
</dbReference>
<dbReference type="FunFam" id="3.10.50.10:FF:000004">
    <property type="entry name" value="Chitinase 5"/>
    <property type="match status" value="1"/>
</dbReference>
<feature type="compositionally biased region" description="Acidic residues" evidence="14">
    <location>
        <begin position="4692"/>
        <end position="4713"/>
    </location>
</feature>
<feature type="compositionally biased region" description="Low complexity" evidence="14">
    <location>
        <begin position="4963"/>
        <end position="4973"/>
    </location>
</feature>
<feature type="compositionally biased region" description="Basic and acidic residues" evidence="14">
    <location>
        <begin position="6285"/>
        <end position="6302"/>
    </location>
</feature>
<feature type="compositionally biased region" description="Acidic residues" evidence="14">
    <location>
        <begin position="5227"/>
        <end position="5240"/>
    </location>
</feature>
<feature type="region of interest" description="Disordered" evidence="14">
    <location>
        <begin position="5588"/>
        <end position="5683"/>
    </location>
</feature>
<feature type="compositionally biased region" description="Basic and acidic residues" evidence="14">
    <location>
        <begin position="4677"/>
        <end position="4691"/>
    </location>
</feature>
<feature type="region of interest" description="Disordered" evidence="14">
    <location>
        <begin position="3052"/>
        <end position="3490"/>
    </location>
</feature>
<feature type="compositionally biased region" description="Polar residues" evidence="14">
    <location>
        <begin position="4371"/>
        <end position="4382"/>
    </location>
</feature>
<dbReference type="GO" id="GO:0008061">
    <property type="term" value="F:chitin binding"/>
    <property type="evidence" value="ECO:0007669"/>
    <property type="project" value="UniProtKB-KW"/>
</dbReference>
<feature type="region of interest" description="Disordered" evidence="14">
    <location>
        <begin position="1300"/>
        <end position="1333"/>
    </location>
</feature>
<dbReference type="OrthoDB" id="73875at2759"/>
<feature type="compositionally biased region" description="Basic and acidic residues" evidence="14">
    <location>
        <begin position="3480"/>
        <end position="3489"/>
    </location>
</feature>
<feature type="compositionally biased region" description="Polar residues" evidence="14">
    <location>
        <begin position="1240"/>
        <end position="1253"/>
    </location>
</feature>
<evidence type="ECO:0000256" key="1">
    <source>
        <dbReference type="ARBA" id="ARBA00000822"/>
    </source>
</evidence>
<feature type="compositionally biased region" description="Basic and acidic residues" evidence="14">
    <location>
        <begin position="2675"/>
        <end position="2690"/>
    </location>
</feature>
<dbReference type="EnsemblMetazoa" id="SCAU012848-RA">
    <property type="protein sequence ID" value="SCAU012848-PA"/>
    <property type="gene ID" value="SCAU012848"/>
</dbReference>
<feature type="compositionally biased region" description="Polar residues" evidence="14">
    <location>
        <begin position="6316"/>
        <end position="6325"/>
    </location>
</feature>
<feature type="region of interest" description="Disordered" evidence="14">
    <location>
        <begin position="5837"/>
        <end position="6105"/>
    </location>
</feature>
<feature type="compositionally biased region" description="Basic and acidic residues" evidence="14">
    <location>
        <begin position="4868"/>
        <end position="4881"/>
    </location>
</feature>
<feature type="compositionally biased region" description="Polar residues" evidence="14">
    <location>
        <begin position="3636"/>
        <end position="3661"/>
    </location>
</feature>
<feature type="compositionally biased region" description="Low complexity" evidence="14">
    <location>
        <begin position="2848"/>
        <end position="2863"/>
    </location>
</feature>
<feature type="compositionally biased region" description="Basic and acidic residues" evidence="14">
    <location>
        <begin position="5776"/>
        <end position="5789"/>
    </location>
</feature>
<feature type="compositionally biased region" description="Acidic residues" evidence="14">
    <location>
        <begin position="828"/>
        <end position="841"/>
    </location>
</feature>
<keyword evidence="8" id="KW-1015">Disulfide bond</keyword>
<feature type="compositionally biased region" description="Polar residues" evidence="14">
    <location>
        <begin position="4511"/>
        <end position="4520"/>
    </location>
</feature>
<feature type="region of interest" description="Disordered" evidence="14">
    <location>
        <begin position="7223"/>
        <end position="7324"/>
    </location>
</feature>
<keyword evidence="4" id="KW-0147">Chitin-binding</keyword>
<feature type="compositionally biased region" description="Low complexity" evidence="14">
    <location>
        <begin position="431"/>
        <end position="440"/>
    </location>
</feature>
<feature type="compositionally biased region" description="Basic and acidic residues" evidence="14">
    <location>
        <begin position="4446"/>
        <end position="4465"/>
    </location>
</feature>
<feature type="region of interest" description="Disordered" evidence="14">
    <location>
        <begin position="579"/>
        <end position="656"/>
    </location>
</feature>
<feature type="compositionally biased region" description="Polar residues" evidence="14">
    <location>
        <begin position="1828"/>
        <end position="1837"/>
    </location>
</feature>
<name>A0A1I8Q0W4_STOCA</name>
<feature type="compositionally biased region" description="Polar residues" evidence="14">
    <location>
        <begin position="5013"/>
        <end position="5032"/>
    </location>
</feature>
<dbReference type="InterPro" id="IPR017853">
    <property type="entry name" value="GH"/>
</dbReference>
<feature type="signal peptide" evidence="15">
    <location>
        <begin position="1"/>
        <end position="27"/>
    </location>
</feature>
<feature type="compositionally biased region" description="Low complexity" evidence="14">
    <location>
        <begin position="4983"/>
        <end position="4997"/>
    </location>
</feature>
<feature type="compositionally biased region" description="Polar residues" evidence="14">
    <location>
        <begin position="2732"/>
        <end position="2753"/>
    </location>
</feature>
<dbReference type="EC" id="3.2.1.14" evidence="3"/>
<feature type="compositionally biased region" description="Polar residues" evidence="14">
    <location>
        <begin position="5109"/>
        <end position="5124"/>
    </location>
</feature>
<dbReference type="InterPro" id="IPR036508">
    <property type="entry name" value="Chitin-bd_dom_sf"/>
</dbReference>
<feature type="region of interest" description="Disordered" evidence="14">
    <location>
        <begin position="6449"/>
        <end position="6669"/>
    </location>
</feature>
<feature type="compositionally biased region" description="Polar residues" evidence="14">
    <location>
        <begin position="463"/>
        <end position="474"/>
    </location>
</feature>
<reference evidence="18" key="1">
    <citation type="submission" date="2020-05" db="UniProtKB">
        <authorList>
            <consortium name="EnsemblMetazoa"/>
        </authorList>
    </citation>
    <scope>IDENTIFICATION</scope>
    <source>
        <strain evidence="18">USDA</strain>
    </source>
</reference>
<feature type="compositionally biased region" description="Low complexity" evidence="14">
    <location>
        <begin position="5790"/>
        <end position="5803"/>
    </location>
</feature>
<evidence type="ECO:0000259" key="17">
    <source>
        <dbReference type="PROSITE" id="PS51910"/>
    </source>
</evidence>
<feature type="compositionally biased region" description="Polar residues" evidence="14">
    <location>
        <begin position="5892"/>
        <end position="5928"/>
    </location>
</feature>
<feature type="region of interest" description="Disordered" evidence="14">
    <location>
        <begin position="734"/>
        <end position="796"/>
    </location>
</feature>
<feature type="compositionally biased region" description="Acidic residues" evidence="14">
    <location>
        <begin position="6559"/>
        <end position="6587"/>
    </location>
</feature>
<evidence type="ECO:0000256" key="10">
    <source>
        <dbReference type="ARBA" id="ARBA00023295"/>
    </source>
</evidence>
<feature type="region of interest" description="Disordered" evidence="14">
    <location>
        <begin position="1386"/>
        <end position="1411"/>
    </location>
</feature>
<feature type="compositionally biased region" description="Low complexity" evidence="14">
    <location>
        <begin position="7830"/>
        <end position="7844"/>
    </location>
</feature>
<comment type="similarity">
    <text evidence="2">Belongs to the glycosyl hydrolase 18 family. Chitinase class II subfamily.</text>
</comment>
<feature type="compositionally biased region" description="Basic and acidic residues" evidence="14">
    <location>
        <begin position="955"/>
        <end position="971"/>
    </location>
</feature>
<feature type="region of interest" description="Disordered" evidence="14">
    <location>
        <begin position="3633"/>
        <end position="3727"/>
    </location>
</feature>
<evidence type="ECO:0000256" key="7">
    <source>
        <dbReference type="ARBA" id="ARBA00023024"/>
    </source>
</evidence>
<feature type="region of interest" description="Disordered" evidence="14">
    <location>
        <begin position="411"/>
        <end position="478"/>
    </location>
</feature>
<feature type="compositionally biased region" description="Polar residues" evidence="14">
    <location>
        <begin position="4405"/>
        <end position="4423"/>
    </location>
</feature>
<feature type="compositionally biased region" description="Low complexity" evidence="14">
    <location>
        <begin position="2611"/>
        <end position="2622"/>
    </location>
</feature>
<feature type="compositionally biased region" description="Polar residues" evidence="14">
    <location>
        <begin position="2715"/>
        <end position="2724"/>
    </location>
</feature>
<feature type="compositionally biased region" description="Low complexity" evidence="14">
    <location>
        <begin position="581"/>
        <end position="597"/>
    </location>
</feature>
<feature type="compositionally biased region" description="Low complexity" evidence="14">
    <location>
        <begin position="2082"/>
        <end position="2093"/>
    </location>
</feature>
<evidence type="ECO:0000256" key="6">
    <source>
        <dbReference type="ARBA" id="ARBA00022801"/>
    </source>
</evidence>
<feature type="compositionally biased region" description="Low complexity" evidence="14">
    <location>
        <begin position="5649"/>
        <end position="5681"/>
    </location>
</feature>
<feature type="compositionally biased region" description="Polar residues" evidence="14">
    <location>
        <begin position="1985"/>
        <end position="2003"/>
    </location>
</feature>
<feature type="compositionally biased region" description="Basic and acidic residues" evidence="14">
    <location>
        <begin position="2880"/>
        <end position="2898"/>
    </location>
</feature>
<feature type="compositionally biased region" description="Polar residues" evidence="14">
    <location>
        <begin position="2593"/>
        <end position="2604"/>
    </location>
</feature>
<feature type="compositionally biased region" description="Polar residues" evidence="14">
    <location>
        <begin position="4753"/>
        <end position="4763"/>
    </location>
</feature>
<evidence type="ECO:0000256" key="12">
    <source>
        <dbReference type="RuleBase" id="RU000489"/>
    </source>
</evidence>
<feature type="compositionally biased region" description="Low complexity" evidence="14">
    <location>
        <begin position="972"/>
        <end position="985"/>
    </location>
</feature>
<feature type="compositionally biased region" description="Low complexity" evidence="14">
    <location>
        <begin position="4238"/>
        <end position="4252"/>
    </location>
</feature>
<feature type="domain" description="GH18" evidence="17">
    <location>
        <begin position="29"/>
        <end position="406"/>
    </location>
</feature>
<feature type="region of interest" description="Disordered" evidence="14">
    <location>
        <begin position="4025"/>
        <end position="4050"/>
    </location>
</feature>
<feature type="compositionally biased region" description="Acidic residues" evidence="14">
    <location>
        <begin position="6326"/>
        <end position="6342"/>
    </location>
</feature>
<feature type="compositionally biased region" description="Basic residues" evidence="14">
    <location>
        <begin position="2870"/>
        <end position="2879"/>
    </location>
</feature>
<dbReference type="PANTHER" id="PTHR11177:SF399">
    <property type="entry name" value="CHITINASE 6, ISOFORM C"/>
    <property type="match status" value="1"/>
</dbReference>
<feature type="compositionally biased region" description="Polar residues" evidence="14">
    <location>
        <begin position="2375"/>
        <end position="2389"/>
    </location>
</feature>
<feature type="compositionally biased region" description="Low complexity" evidence="14">
    <location>
        <begin position="2013"/>
        <end position="2024"/>
    </location>
</feature>
<feature type="compositionally biased region" description="Polar residues" evidence="14">
    <location>
        <begin position="812"/>
        <end position="822"/>
    </location>
</feature>
<feature type="region of interest" description="Disordered" evidence="14">
    <location>
        <begin position="1607"/>
        <end position="1630"/>
    </location>
</feature>
<feature type="compositionally biased region" description="Polar residues" evidence="14">
    <location>
        <begin position="3091"/>
        <end position="3102"/>
    </location>
</feature>
<feature type="compositionally biased region" description="Polar residues" evidence="14">
    <location>
        <begin position="1389"/>
        <end position="1398"/>
    </location>
</feature>
<feature type="compositionally biased region" description="Low complexity" evidence="14">
    <location>
        <begin position="7372"/>
        <end position="7431"/>
    </location>
</feature>
<feature type="compositionally biased region" description="Polar residues" evidence="14">
    <location>
        <begin position="1895"/>
        <end position="1909"/>
    </location>
</feature>
<keyword evidence="6 12" id="KW-0378">Hydrolase</keyword>
<feature type="compositionally biased region" description="Basic and acidic residues" evidence="14">
    <location>
        <begin position="3309"/>
        <end position="3323"/>
    </location>
</feature>
<dbReference type="Proteomes" id="UP000095300">
    <property type="component" value="Unassembled WGS sequence"/>
</dbReference>
<feature type="compositionally biased region" description="Polar residues" evidence="14">
    <location>
        <begin position="3372"/>
        <end position="3384"/>
    </location>
</feature>
<feature type="coiled-coil region" evidence="13">
    <location>
        <begin position="3917"/>
        <end position="3944"/>
    </location>
</feature>
<feature type="compositionally biased region" description="Polar residues" evidence="14">
    <location>
        <begin position="7190"/>
        <end position="7199"/>
    </location>
</feature>
<feature type="compositionally biased region" description="Polar residues" evidence="14">
    <location>
        <begin position="2330"/>
        <end position="2348"/>
    </location>
</feature>
<feature type="compositionally biased region" description="Low complexity" evidence="14">
    <location>
        <begin position="6367"/>
        <end position="6387"/>
    </location>
</feature>
<keyword evidence="13" id="KW-0175">Coiled coil</keyword>
<feature type="compositionally biased region" description="Low complexity" evidence="14">
    <location>
        <begin position="6073"/>
        <end position="6093"/>
    </location>
</feature>
<feature type="compositionally biased region" description="Basic and acidic residues" evidence="14">
    <location>
        <begin position="2703"/>
        <end position="2714"/>
    </location>
</feature>
<sequence>MLPLPRGAVLPLLFLLCALLYINGVQSDGRVVCYYTNWSVYRPGTAKYNPQNINPYLCTHLIYAFGGFTKDNQMKPFDKYQDIEQGGYAKFTGLKTYNKQLKTMIAIGGWNEASTRFSPLVANAERRQKFIKNILKFLRQNHFDGIDLDWEYPAHRSGGRPQDRENYAQFVQELRAEFEREAEKTGRPRLLLTMAVPAGIEYIEKGYDIPKLNKYLDWFNMLTYDFHASTEPSANHHAPLYSLEEESEYNYDAELNIDYSVKFYLNAGADRDKLVLGIPTYGRSFTLINEESTEIGAPSEGPGEQGDATREKGYLAYYEICQNIKEDPEWTVVQPNPNAVGPYAYRRNQWVGYDDEAIVRKKAQYVVDNGLGGIMFWAIDNDDFRGTCTGKPYPLIEAAKEAMLDALGLGINEVSKPTGPQKPSRGRSRENSSSSRNNIENAEHKLTYAERKGAGKRTGGAAQNQGTRNRVQASTTTTTTTVAPLTFKLTEAEGSSLYIGGRTTTPPPPTTPDPGTDFKCEEEGFFQHPRDCKKYYWCLDSGPSGLGIVAHMFTCPSGLYFNPAADSCDFARNVPCKTKKSTTAAPVTSPASTTTTARPNRIAVASTRNPLFRSVSTTTTTTTTTEAPEYEYEEDEEEQHSSTSAKHGLDKESEEDPKVIKELVELIRKVGGIEELEKHLLRKDDGTISLKTSHTSSSSISSGSSSFPTTPSSISKSLYDKVLSKPNALNSIRNSYKFTSSNTRSKSSSTTTTNQESDEEEEEQQRDAKPAGASSGYSKYSSVVRGRQGPQNEGIDKLSEFDGFLKEKKQYITINRNRGSQKSSRAEDETEEETVTEEEESDSKSSRRTNTATTPSYSSIRRTRPTTTTSSLQVEEEEQEHEQGQGKEVTEKKQYSTVNRSRTRVTSSTTTEPESVEVTAGSTRYKYLERSRPSKTTTEASHDEDDDVDDDNEDSLDHENTVHVKADKKASTQEITTTTNTQQKTYASIGRRTTTTVSPDTTESTTSTATETTTASNAAAVLTTPTPDTPITSSPLTPILDTTTTTTSNTPETIVTSHATTTIIPIATASDTNTQPSTNTPLTLTTNTSTTTASLTVTKLDDDLTTATSHPNDIPDIDSETLNLSLKINSLMSDSSLNPITESGLDTDKQEQEHESDNNLTATTTEATTTTSTATSTTEATTENEVNVVIKERQKTRTRTTTATPITTTTTTTNTTTNHNPRYRTRTSTTSTTASPEVESPNTQTKKSSSANIRTRQQILQNRSSQTNNRTRVTANELTPTTNTTTTNIETVNSEFLGTVSSPRPFGFPKKRTRVTTGGTAAGTTTTTSTTTTTITEESLDSNVGKLSSSNTKPKAAVNTQIKKVSSHTTLLSESDAQSHLEADASLAANHTATVSKTSSRREHDHESEVVNPSISTKHVNSFNSDSHPVVDVQGHLDVVGVEGIVDLRHDTNSNSTSKQSNLNISTITQENSPVNDTPTEHSSIVKIDDGNGVVDDAQVETHHTQAHQSSSTAEERSTASQTGKYVGNDNNVEVNTESTEVNVARSEGDAELSLQEGRESSGKAIKSYSTIRRVHTNTGNNEANSGEESSLGSTVKRVHTTITTVEETADGQQNSTESHGENFAGANGKSYSSIKRTHAAIPSGAAEDGSAQIKTITTTVTTEELENGHPLESNEESIGAHGKSYTTIKRTHTIGEAEDGDNSSNAKQTITKTTTTEELIEGTSSTGQTQESHDENSGTNGKSYTTIKRTHTSNTSADAADTTTKVSTKEFEDKSTSVKSHEESLGKDGKSYTTIKRTQTTTPTGSLETKTITTTVTTEEFEDSHGSPKSSLTARGQTHETHEESSATGGKTYTSVKRTHNATPSIDGQDKGSTTLTTTTTTVTTEEFEDGQGTPKTRYSSTTRGQTHATHEESSGTSGKTYTSVNRTHTETPSIDGEKLESSSKTRTTTTVTTEEFEDGKESPKTKYSSTSRGQIHATHDESSGTSGKSYTSIKRTHTATPSLDGEDLESSSKTKTITTVTTEEFEDGQGSPKSKYSSTSRGQTHATHDESSGTSGKTYTSVKRTHSSTPSIEGEESESSSKTKTTTNVTSEEFEDGQGSPKTKYSSTTTGHTQESHVESSGTSGKTYTSVKRTHTTTPSIDGVDSESSTKTRKTTTVTTEEFEDGQGSPKTKNSSTARGRTHETHEESSGTSGKTYTSVKRTHTTSPSIEGEGSESSSKSRTTTTVTTEEFEDGQGSPKTKYSSTTRGRTHETHEESSGTNGKTYTSIKRTHTTSPSIEGEDSESSSKSRTTTTVTTEEFEDGQGSPKTKYSSTTRGRTHETHEESSGTSGKTYTSVQRTHTETPSIDGEGLESSSKTRTTTTVTTQEFENDQGSPKSKYTSITRGQTHEAHEESSGITGKTNGSIKRTHSTIGEEEDENGVARLKTTKETVTTVHEGDDSNASNGGKSYSTLRRTHTTTTNTEKSHDDKETSKESQVGNTVSGESKSSHWKSNSERGNTKHQKDSGEDSEEITAEREEFKSYTKSQRTQSNKNAAEALDNIHELENSFNSKLKSYSTVQRGQVTENLHTNHAEDSEESVGTSHEKKTYKTITRNHGSNGLETEETDSSTISRSRYSTSGDNIPYKAIVRNSSGIHLTEDQVSGFVKTTLNATSERPYLTISRGGQIFEGQGGEKDDSQNELYKKMEAMSLTEVEQNESNLKKESEEKTAKDSSSSTGELTNTEKTEESSTISANEESSNVSAGKTINTEKSQESSVVSTNEESNTASKTEETSSTSTEASTSDESSTTAETSTTTETSTTRKNSTTETSTTSETSTTTEAPKTTKAPALTVETTRKILFKTRVSTTAEPTTTTTPAPSSETERKSNNRKTLFKTKTKLENKETQKSTNAEVKHETLTFEELDATIGKTIERGTYRPTDKGDLSSLLALDLAKKQGGQKQFGNGRVRRPVERPANGNGNDETLEGDSKTSSGGFEGQLSEAKLKGETLKLSESIDETNEKLALRGTYRPVDKGDLSSLLALDLEKYKHEQLKFGNGKVRRPVVRPSKANLEIESEEGNGKFQRLQSTAEESENVEVGSGKFRKKVIKTKSSSQETSIATDGTEESNSKNDDTEDSVNSKNSSSLNSEAEKENGKSHKFGSLGKINGTQTVEGNGANSTRETEETKGSQTSNGQRKTVLVRKRIHKTVNGQTLETSGEDHSEESEKNQGQSNENSKSSTNTTTVTTTTSLNGTSKLSLGKKTVITSKTTANDSQTSKVEGESETSESSEGVKNSKGEIGTKNQVHRLFANRKTQKATNNSSGEELTENTKDSQVEETKEDISASARATKFGSQNRKFGLANNRKLGSNIGSANSEATVSEESGDEVSGSARTNKSGSQNGKLISNKFGANRARGQEETVEESEGEATANARTNKFGKGNKFAQAHNRHQATTQTEDDSEDSKTTRNRSQSRTSSSSTSSASTSSASTSRRGGSLSRTRLVDSGKTEEVDYLEDGSKRIKTIIIENVPTGPNTVKTIRRIKTKIIKKQEPIYEDYEETPELSTTTTKRPNLHNRGTVRFQSNDLSSLLALDYAYKSHRRHEGEPQQGHKPRRKVIRRPDIITETEEVEEVEVELPTRPPKTTTITEVRETNTINGKKQGTKLTRTSTTTAGANKETSTSVKIEEEQEVEETTGPRKNFAAKRPIAGGKISAATTATSSQEEAAGANKQTSTSVKVEEEVEETTGTRKHFAAKRPIAGGKISTTTKLSAAISNQEAAAGSKNETSTSVKVEEEVEEITGTRTNFAAKRPIAGGKISTTTKLSAATTATSSQEEEESTTRRNFALKRPLGYKNGIAKTSAGESSSQTTVEEENETTVEKTKATTNKFKKPLSTTKAPTTTTTTSTSTTTETPPNTTQEPLENSDESISAEDNPLNALRNQLALAVNKLTSNVAEAEMELKINQNSEAEASAAAAAAVEPHLEGSTTIGANGEDLSLPIYHRRKYYQYYKDSPITYVSPITGPDGVIADPPPNVDVAKQIHDVFNISNNQLNGPDNSAEDNEAASSSFASEQAQEINQELGNFLLKTPGETRRVGKSFQTSALQANETQRGQRLKLRVLQNQVDDKVELSKNAAKFEVSKEKETDSEENLNNEEHKTTIIRKRVRIQTIAPSSAEKEGGSSQTTTKLSSIGTSRRAGFSANRHQGNESEQSPKEESSTEVPVATVSQRPTRKSFGARKTTESVATNDTLATSQESKTEAESSSESSKPTRKSFSFAKRQGSTEKPTASKDETTDDSDASVKLSLTSENSSESETFNDTESATSLFGKSSVGADLTTSESSIIRTTHRYSSDSGETEAAAITTESSVNDNDKKTLPKRRVVVKKLVRVANTTENNLEAVTDSTPHSTEADSTTATPETTIAITETSDVETSSALPVTSDTEPSTTPIPKLDSEEGSSRTLLARKRIRLTKVDSTREEAETTTEAKEDSSTTIRSSAIRGRKVQTTTTESPGSDNPNEKDSKPVIGRRGQRFGRVQTTTTTESSADLVADTTARPFIRRRGQRLGTVATNEKETEQDVEAVTESSAKSPFLGRRGQRFGKVQTTTTEVPEDIDAETTAKPTARASFSANRAKILSFKRPVLESTTSSDLDVENNDIDTAEKPTTKRSFAQDSSKVVGEAKNSLFPATRPRRLLVNAHARPHFNDLLKTTTEKEEDYKGEDDEDDEEYDDEEEDDEDERKDAKKNVPSSNRKPILGLQRPASQNSKLAVSKRPLGSFNRFNGRSTTQAVEAETEDDGEPTTKSTLSIRKFQTRLNAASKTESEELKTNRRPVSNSFVNEKTEEDDDETNKEHHATFPSRKPYTALNRISTTSAASVEASLEESSQEDIGEEVTNSKENEEHNKEPSTTENSQEAENNSAENISTESITPTSKTNSEEESSTESLLDSNESTSDNSKEVVESSSAANDESTTPSSATTTTTAIEHPEAESSTESIASADSSEKVEESSTESAETSSSTAVAETNKNTERRVTRLRIVKNKSSISEESTEATPNSQEVSTEAVKDLETTRLSFVRRRPIQTSTQASQATEENEEDQKVSTEATTDSGLTRRTFIRRRPIKASTKASNGTEEDGNLNEASTEASTDSGTTRRSFIRRRPIKASTEAAIEDEDEEVTISTRRPFIRYSTTKSSADDLSETEEGGKASPIVRRPLIRTTTKQPLTIRNRPSSFQAGTRSSFSRTLNQKQAASHNEVEENDDEADQSEEVEVTTRKSFGSFAQRKQPPQVGFRPKQLQTENGVTLKPFNNQRPIFNKPRPNLFGAKLPSKDSENEQEEYEDDDDDDDDDEEENLDKDNDNDHAPKFGQTKTESSSSLLSLRERLQRLQKTTQEANDNETKTPLIIRKNTITTTTSTKTQLTPSDNSESLAKPTELNNEEVDSHTLTHATNTKFVQNSISSGRSRTSSSYGSSKSNPSLSTVANYLNSQRYETNPALESSHNERNDKLKKLLNNSKINHSNNSDEDNHDDDDDDNNDDDDNEEEEESLDEKHKFSSKSEIKKVKGANDDDNDDDSKRRFQKYQFQPRTPTTTTSTTSTSTSTIINATTSKPLVVNKFARKFKGVKVYRKNEATHDDKDVDGDTDDDDDDDDDDESDAHEDVIKANSQVNEKRTTSTNRTETLAPRTTVNTTTTTTSIRTITNSDSSSSPTSHTATRRVKVFRRPVNSNQINVKSSATNSTNTVSAEALDSLSSVSEIVEHTIEAFTLNETQSTATTTTTETPPTAATPATPKRLRKVVRKLIRPINRNVEETKSNDNEERSTTTSTTSTTTTTTTEKAIEPSTIGALLARNRANVSRIGFDRSTKFNSASALKANSVEEEDEEGDEEDDDEDEDDDEEGEGEESLEEDSENAHKPVRPVVVATTARSRNRFSLPSTITRSTLAPATTSKPKAPLFSSTYRNKFGGKALSTTTTTTTKVPKATFTKLGAKSKFRTSTTTTTTEAPNSGEEDEEEEESDEEVSEEEDVEQKATTVAVTEEISSTSSTTSAPQTTIAEETSEASSSTSTTSTEIVTTTPQPSEEEKPTETSQTEEMVVTTMLPEEESSSTIAPTIATTTATSPTTASTTDDKSLDEDSKTKTVDLQKLRNKVLAESAKDEGKEGVLSDKLTGKQEQLSAEKEDALLKLRNRIQEELAKAAEREEKEGVLSKKLLAATNGTADVDSEPEKDDPLLKLRHKVKEELAKGNQDEGVLSDRLKHKPSEEEAAQTDNPLLKLRTKVQQELAKGNQDDGVVNDKLKKLIEHKTSGEEVEGSGDNNELQKIRNKVKEQLAKGDQEEGVVNTRLKTLLAQKNVNTETNSLEDDANHEESSGDDELNANNVAVSTRKPFVGRTKLIATDNTEPITTEEATTAAAPAATTTTKSTGKRPTFSRKLVVKRPYTPTKPPLTRLKTAAPSLAPGTVATGGKGKKKYVRRKFGRFHPFNRSNVNNGEGFVRKDPRGNILPGTDRFKVQGGAGGEGDYDEYEDEEEEEETAVSAKPVKPKFTITPRPATGSRPSVLGRPPSLFNRPQPNLLSKAKPGNAQGEGSGAGHDEDEDEEEEEEDDEDDDEDDDDDDDDDEEHANGDKSTPTPAKVVNIPGKPQKSGFKPKDNRVLPGARPGLPGNKPSGGNQPSRVVNIPNRPSGGGANVPGGKQTTPATNRFGVSRATNKPRIVNRPPGVVPPSLTIKPVATNFEVTTPLIPTKPAPFIPNNTPAYERKYTGPSTTETPFSELDTSLIEDLDIEALNARNKKIFDINSKKHTTNKPKVLIPFYNPTAGDQPPQTQQTQSEQEQELQKILIQQQQQQQNTQLNSQSETDAEGGAYTTAIPNETQSDQIDNTQTFYEGDIYATTTPTSSSVLSENVEGTTVIAPSQEGEDEANIYRTETTLMDMETTTPASTYQQPQSPVFDGYTSPSPLFNGYATTTPATPTADNTLHHQQQQEQGTIPNQSVDQNLNINEISSQDHGIVHNLATTTQPPSTTLLHIFTLSDDENATTMNPITEVIPREGVILHETVIPEHKIKEVSRIVEVHSKEEKRVVDPITQQLVPIEGSAVYRVESLPKVEKLGEVSVVKYIHLVRGGDIKIEGRSSVTDYTPIELTSARASQPVRNSLPEGINDDADRYGKAIYPEVLREVETSTIPLEGLFDSARKGKHLEGGDDSTSQPQEGATEISSESSSQGSAIKQVSSSQEANRVFYASSTEGYKTFSSYLEEQAKAAQAPKPEVQSNENAHAQSHGENQSNIIAIKSPATSTTTTTTSTTTTTVVTSGQQQESHVTSEKSTSSESSSNTSSSSSSSETNESSASSTKPTPVPGVLFPSYVRPIVPLLRPESNESSPLVISIANLDKVILSKVTNQNNKDEQQQEQQSQDSSSLLSQQQHTESTQQQQQENSISNESSITSIPAPTTTTTTTTTTSKPTTHSSFFLETHTDRSAKFIDASGPATDRLSSIALLDAVILGQSRQLEQQRQQLLTPHIITGKTTTADPIKNAIFTNSNGLVETQTDNSRLNSEIITSKSYLGESESRALPPFYYSPNDHSEEHSDMDDSDGAFSGKSVAIIKAEALQQEEQHTKQYSGENVVPHYYVGGQREGRAHQEEATAASHNGHSKFIRYSIPPLYFDLLGTGTVPEQIPWDAIVNRNAKFTQTSTLAHTQTPIKDSTLETTTVMPAVNSEATQTEIVSASAETATPNTPSLEHPSNIVAAMPPFYYNPHQDSRTQYATRQSGEAFDAEGAFSSHTAQIAKAPIPLNSIKRRQAKAFDPLANAEIRRQHELFTIDQGSSVGRTMSSTGQPTTIVTYTSSEVHAMRDMAPEELSQTVSSMEAEATTTKAATDNNS</sequence>
<feature type="compositionally biased region" description="Basic and acidic residues" evidence="14">
    <location>
        <begin position="647"/>
        <end position="656"/>
    </location>
</feature>
<keyword evidence="11" id="KW-0624">Polysaccharide degradation</keyword>
<keyword evidence="5 15" id="KW-0732">Signal</keyword>
<feature type="region of interest" description="Disordered" evidence="14">
    <location>
        <begin position="1501"/>
        <end position="1595"/>
    </location>
</feature>
<feature type="compositionally biased region" description="Low complexity" evidence="14">
    <location>
        <begin position="1316"/>
        <end position="1333"/>
    </location>
</feature>
<feature type="compositionally biased region" description="Polar residues" evidence="14">
    <location>
        <begin position="2054"/>
        <end position="2064"/>
    </location>
</feature>
<feature type="compositionally biased region" description="Polar residues" evidence="14">
    <location>
        <begin position="4312"/>
        <end position="4321"/>
    </location>
</feature>
<dbReference type="STRING" id="35570.A0A1I8Q0W4"/>
<feature type="compositionally biased region" description="Low complexity" evidence="14">
    <location>
        <begin position="4386"/>
        <end position="4402"/>
    </location>
</feature>
<feature type="compositionally biased region" description="Polar residues" evidence="14">
    <location>
        <begin position="2526"/>
        <end position="2537"/>
    </location>
</feature>
<feature type="compositionally biased region" description="Acidic residues" evidence="14">
    <location>
        <begin position="5845"/>
        <end position="5877"/>
    </location>
</feature>
<feature type="region of interest" description="Disordered" evidence="14">
    <location>
        <begin position="2654"/>
        <end position="2898"/>
    </location>
</feature>
<feature type="compositionally biased region" description="Acidic residues" evidence="14">
    <location>
        <begin position="5606"/>
        <end position="5625"/>
    </location>
</feature>
<comment type="catalytic activity">
    <reaction evidence="1">
        <text>Random endo-hydrolysis of N-acetyl-beta-D-glucosaminide (1-&gt;4)-beta-linkages in chitin and chitodextrins.</text>
        <dbReference type="EC" id="3.2.1.14"/>
    </reaction>
</comment>
<dbReference type="CDD" id="cd02872">
    <property type="entry name" value="GH18_chitolectin_chitotriosidase"/>
    <property type="match status" value="1"/>
</dbReference>
<feature type="compositionally biased region" description="Low complexity" evidence="14">
    <location>
        <begin position="4916"/>
        <end position="4928"/>
    </location>
</feature>
<keyword evidence="7" id="KW-0146">Chitin degradation</keyword>
<feature type="region of interest" description="Disordered" evidence="14">
    <location>
        <begin position="4617"/>
        <end position="5448"/>
    </location>
</feature>
<feature type="compositionally biased region" description="Basic and acidic residues" evidence="14">
    <location>
        <begin position="1146"/>
        <end position="1157"/>
    </location>
</feature>
<dbReference type="Pfam" id="PF00704">
    <property type="entry name" value="Glyco_hydro_18"/>
    <property type="match status" value="1"/>
</dbReference>
<evidence type="ECO:0000256" key="4">
    <source>
        <dbReference type="ARBA" id="ARBA00022669"/>
    </source>
</evidence>
<feature type="compositionally biased region" description="Basic and acidic residues" evidence="14">
    <location>
        <begin position="1400"/>
        <end position="1409"/>
    </location>
</feature>
<feature type="compositionally biased region" description="Polar residues" evidence="14">
    <location>
        <begin position="2559"/>
        <end position="2571"/>
    </location>
</feature>
<feature type="compositionally biased region" description="Low complexity" evidence="14">
    <location>
        <begin position="1946"/>
        <end position="1955"/>
    </location>
</feature>
<feature type="region of interest" description="Disordered" evidence="14">
    <location>
        <begin position="4371"/>
        <end position="4523"/>
    </location>
</feature>
<feature type="compositionally biased region" description="Polar residues" evidence="14">
    <location>
        <begin position="2192"/>
        <end position="2202"/>
    </location>
</feature>
<feature type="compositionally biased region" description="Low complexity" evidence="14">
    <location>
        <begin position="739"/>
        <end position="755"/>
    </location>
</feature>
<dbReference type="Gene3D" id="2.170.140.10">
    <property type="entry name" value="Chitin binding domain"/>
    <property type="match status" value="1"/>
</dbReference>
<feature type="compositionally biased region" description="Acidic residues" evidence="14">
    <location>
        <begin position="6486"/>
        <end position="6500"/>
    </location>
</feature>
<feature type="compositionally biased region" description="Polar residues" evidence="14">
    <location>
        <begin position="2171"/>
        <end position="2181"/>
    </location>
</feature>
<feature type="region of interest" description="Disordered" evidence="14">
    <location>
        <begin position="7365"/>
        <end position="7434"/>
    </location>
</feature>
<feature type="compositionally biased region" description="Low complexity" evidence="14">
    <location>
        <begin position="5426"/>
        <end position="5448"/>
    </location>
</feature>
<dbReference type="PROSITE" id="PS51910">
    <property type="entry name" value="GH18_2"/>
    <property type="match status" value="1"/>
</dbReference>
<protein>
    <recommendedName>
        <fullName evidence="3">chitinase</fullName>
        <ecNumber evidence="3">3.2.1.14</ecNumber>
    </recommendedName>
</protein>
<feature type="compositionally biased region" description="Acidic residues" evidence="14">
    <location>
        <begin position="5303"/>
        <end position="5323"/>
    </location>
</feature>
<evidence type="ECO:0000259" key="16">
    <source>
        <dbReference type="PROSITE" id="PS50940"/>
    </source>
</evidence>
<feature type="compositionally biased region" description="Basic and acidic residues" evidence="14">
    <location>
        <begin position="6121"/>
        <end position="6139"/>
    </location>
</feature>
<feature type="compositionally biased region" description="Polar residues" evidence="14">
    <location>
        <begin position="4219"/>
        <end position="4228"/>
    </location>
</feature>
<evidence type="ECO:0000313" key="19">
    <source>
        <dbReference type="Proteomes" id="UP000095300"/>
    </source>
</evidence>
<feature type="region of interest" description="Disordered" evidence="14">
    <location>
        <begin position="6119"/>
        <end position="6139"/>
    </location>
</feature>
<feature type="compositionally biased region" description="Low complexity" evidence="14">
    <location>
        <begin position="5378"/>
        <end position="5390"/>
    </location>
</feature>
<feature type="compositionally biased region" description="Low complexity" evidence="14">
    <location>
        <begin position="771"/>
        <end position="784"/>
    </location>
</feature>
<feature type="compositionally biased region" description="Basic and acidic residues" evidence="14">
    <location>
        <begin position="2912"/>
        <end position="2925"/>
    </location>
</feature>
<feature type="compositionally biased region" description="Low complexity" evidence="14">
    <location>
        <begin position="3685"/>
        <end position="3714"/>
    </location>
</feature>
<feature type="compositionally biased region" description="Low complexity" evidence="14">
    <location>
        <begin position="1199"/>
        <end position="1233"/>
    </location>
</feature>
<evidence type="ECO:0000256" key="8">
    <source>
        <dbReference type="ARBA" id="ARBA00023157"/>
    </source>
</evidence>
<feature type="region of interest" description="Disordered" evidence="14">
    <location>
        <begin position="6364"/>
        <end position="6436"/>
    </location>
</feature>
<feature type="region of interest" description="Disordered" evidence="14">
    <location>
        <begin position="7158"/>
        <end position="7199"/>
    </location>
</feature>
<feature type="compositionally biased region" description="Polar residues" evidence="14">
    <location>
        <begin position="5632"/>
        <end position="5648"/>
    </location>
</feature>